<comment type="caution">
    <text evidence="1">The sequence shown here is derived from an EMBL/GenBank/DDBJ whole genome shotgun (WGS) entry which is preliminary data.</text>
</comment>
<evidence type="ECO:0000313" key="2">
    <source>
        <dbReference type="Proteomes" id="UP000283627"/>
    </source>
</evidence>
<sequence length="79" mass="9420">MWLNEFEQELRRDLQSVESNLRWSAVELLRLAEQFRQAGNEVDAQVALRLREVLQGDEERLKTYAEEVKARHISRTKVH</sequence>
<dbReference type="RefSeq" id="WP_123409563.1">
    <property type="nucleotide sequence ID" value="NZ_MOBP01000021.1"/>
</dbReference>
<gene>
    <name evidence="1" type="ORF">BK665_25050</name>
</gene>
<dbReference type="Proteomes" id="UP000283627">
    <property type="component" value="Unassembled WGS sequence"/>
</dbReference>
<protein>
    <submittedName>
        <fullName evidence="1">Uncharacterized protein</fullName>
    </submittedName>
</protein>
<name>A0A423K7A3_9PSED</name>
<organism evidence="1 2">
    <name type="scientific">Pseudomonas frederiksbergensis</name>
    <dbReference type="NCBI Taxonomy" id="104087"/>
    <lineage>
        <taxon>Bacteria</taxon>
        <taxon>Pseudomonadati</taxon>
        <taxon>Pseudomonadota</taxon>
        <taxon>Gammaproteobacteria</taxon>
        <taxon>Pseudomonadales</taxon>
        <taxon>Pseudomonadaceae</taxon>
        <taxon>Pseudomonas</taxon>
    </lineage>
</organism>
<dbReference type="AlphaFoldDB" id="A0A423K7A3"/>
<accession>A0A423K7A3</accession>
<dbReference type="OrthoDB" id="6984782at2"/>
<evidence type="ECO:0000313" key="1">
    <source>
        <dbReference type="EMBL" id="RON47623.1"/>
    </source>
</evidence>
<proteinExistence type="predicted"/>
<dbReference type="EMBL" id="MOBP01000021">
    <property type="protein sequence ID" value="RON47623.1"/>
    <property type="molecule type" value="Genomic_DNA"/>
</dbReference>
<reference evidence="1 2" key="1">
    <citation type="submission" date="2016-10" db="EMBL/GenBank/DDBJ databases">
        <title>Comparative genome analysis of multiple Pseudomonas spp. focuses on biocontrol and plant growth promoting traits.</title>
        <authorList>
            <person name="Tao X.-Y."/>
            <person name="Taylor C.G."/>
        </authorList>
    </citation>
    <scope>NUCLEOTIDE SEQUENCE [LARGE SCALE GENOMIC DNA]</scope>
    <source>
        <strain evidence="1 2">39A2</strain>
    </source>
</reference>